<protein>
    <recommendedName>
        <fullName evidence="3">Exo-alpha-sialidase</fullName>
    </recommendedName>
</protein>
<sequence length="329" mass="38000">MGCKDSVKNNDNVEILNFNGMKGKSEYMCFINPKEGYSFNYTTESEEQTEEQLGDPNFFPESTDISTIYKTIDGGKNWVNVYSINDFHFYSTAFYNKNAVYIKIISSKDVLKNKLLKFELKTNKVTILNFNFERMGEIWTINQDVYVNSKNNGINNLYSIDNNFTKIDSIKEDNVFRDRITLLGNTPYVITWDNEIYNVEKKEAVRLINNDLESIAGIGKSNLLIACKNKSSIELVGYNIDTKEKKHLKEFEGYSIVQGLQSNDKVICGFIGNIKGMFTEYDLFYSLDKGKTWQIQELKEKSYIRPSTLIDDILYVFSGGKRIQKILLK</sequence>
<comment type="caution">
    <text evidence="1">The sequence shown here is derived from an EMBL/GenBank/DDBJ whole genome shotgun (WGS) entry which is preliminary data.</text>
</comment>
<dbReference type="AlphaFoldDB" id="A0A246GFI8"/>
<evidence type="ECO:0000313" key="1">
    <source>
        <dbReference type="EMBL" id="OWP82907.1"/>
    </source>
</evidence>
<gene>
    <name evidence="1" type="ORF">BWK59_13370</name>
</gene>
<accession>A0A246GFI8</accession>
<name>A0A246GFI8_9FLAO</name>
<reference evidence="1 2" key="1">
    <citation type="journal article" date="2017" name="Infect. Genet. Evol.">
        <title>Comparative genome analysis of fish pathogen Flavobacterium columnare reveals extensive sequence diversity within the species.</title>
        <authorList>
            <person name="Kayansamruaj P."/>
            <person name="Dong H.T."/>
            <person name="Hirono I."/>
            <person name="Kondo H."/>
            <person name="Senapin S."/>
            <person name="Rodkhum C."/>
        </authorList>
    </citation>
    <scope>NUCLEOTIDE SEQUENCE [LARGE SCALE GENOMIC DNA]</scope>
    <source>
        <strain evidence="1 2">1215</strain>
    </source>
</reference>
<dbReference type="SUPFAM" id="SSF110296">
    <property type="entry name" value="Oligoxyloglucan reducing end-specific cellobiohydrolase"/>
    <property type="match status" value="1"/>
</dbReference>
<proteinExistence type="predicted"/>
<evidence type="ECO:0008006" key="3">
    <source>
        <dbReference type="Google" id="ProtNLM"/>
    </source>
</evidence>
<organism evidence="1 2">
    <name type="scientific">Flavobacterium davisii</name>
    <dbReference type="NCBI Taxonomy" id="2906077"/>
    <lineage>
        <taxon>Bacteria</taxon>
        <taxon>Pseudomonadati</taxon>
        <taxon>Bacteroidota</taxon>
        <taxon>Flavobacteriia</taxon>
        <taxon>Flavobacteriales</taxon>
        <taxon>Flavobacteriaceae</taxon>
        <taxon>Flavobacterium</taxon>
    </lineage>
</organism>
<evidence type="ECO:0000313" key="2">
    <source>
        <dbReference type="Proteomes" id="UP000197768"/>
    </source>
</evidence>
<dbReference type="Proteomes" id="UP000197768">
    <property type="component" value="Unassembled WGS sequence"/>
</dbReference>
<dbReference type="EMBL" id="MTCZ01000214">
    <property type="protein sequence ID" value="OWP82907.1"/>
    <property type="molecule type" value="Genomic_DNA"/>
</dbReference>